<dbReference type="Pfam" id="PF26079">
    <property type="entry name" value="Baseplate_J_C"/>
    <property type="match status" value="1"/>
</dbReference>
<reference evidence="6" key="1">
    <citation type="journal article" date="2019" name="Int. J. Syst. Evol. Microbiol.">
        <title>The Global Catalogue of Microorganisms (GCM) 10K type strain sequencing project: providing services to taxonomists for standard genome sequencing and annotation.</title>
        <authorList>
            <consortium name="The Broad Institute Genomics Platform"/>
            <consortium name="The Broad Institute Genome Sequencing Center for Infectious Disease"/>
            <person name="Wu L."/>
            <person name="Ma J."/>
        </authorList>
    </citation>
    <scope>NUCLEOTIDE SEQUENCE [LARGE SCALE GENOMIC DNA]</scope>
    <source>
        <strain evidence="6">TISTR 1827</strain>
    </source>
</reference>
<evidence type="ECO:0000313" key="5">
    <source>
        <dbReference type="EMBL" id="MFD2663034.1"/>
    </source>
</evidence>
<feature type="domain" description="Baseplate J-like central" evidence="3">
    <location>
        <begin position="178"/>
        <end position="256"/>
    </location>
</feature>
<sequence length="348" mass="36919">MDDIFNSLLAAIDDKYDKTEGYIVYDLLKSVALVISQLDEEQKEAEELLDVDHLSGELLAKFIFQRTGIVRTAATNSIGQVTVTGNGTVTIGDLFETPDGIQFSAQETKTIAGSGSVNVKCTVAGAVGNVVINSITQMPVTISGITSVTNPNPTHDGFDAESDESLRNRYYTYLRTPATSGNKWHYYQWAKSISGVGDAKVFPLGSGDNTVDVVIIDQDKQPASPDLVAEVQEYIDPNSTGEGNGEAPIGAKCYVSSAEGLVINISLSVTREAGYSDDSIINNIKGSITTYLEGIAFASEYVSYAKVTEAILNSDGVIDCSSLLINSATANIPIGSRQVAIMGGVTLA</sequence>
<dbReference type="InterPro" id="IPR058531">
    <property type="entry name" value="Baseplate_J_M"/>
</dbReference>
<dbReference type="InterPro" id="IPR006949">
    <property type="entry name" value="Barrel_Baseplate_J-like"/>
</dbReference>
<dbReference type="Pfam" id="PF26078">
    <property type="entry name" value="Baseplate_J_M"/>
    <property type="match status" value="1"/>
</dbReference>
<dbReference type="PANTHER" id="PTHR37829:SF3">
    <property type="entry name" value="PROTEIN JAYE-RELATED"/>
    <property type="match status" value="1"/>
</dbReference>
<gene>
    <name evidence="5" type="ORF">ACFSW5_22510</name>
</gene>
<protein>
    <submittedName>
        <fullName evidence="5">Baseplate J/gp47 family protein</fullName>
    </submittedName>
</protein>
<dbReference type="Pfam" id="PF04865">
    <property type="entry name" value="Baseplate_J"/>
    <property type="match status" value="1"/>
</dbReference>
<comment type="similarity">
    <text evidence="1">Belongs to the Mu gp47/PBSX XkdT family.</text>
</comment>
<evidence type="ECO:0000259" key="2">
    <source>
        <dbReference type="Pfam" id="PF04865"/>
    </source>
</evidence>
<proteinExistence type="inferred from homology"/>
<dbReference type="InterPro" id="IPR052399">
    <property type="entry name" value="Phage_Baseplate_Assmbl_Protein"/>
</dbReference>
<evidence type="ECO:0000259" key="4">
    <source>
        <dbReference type="Pfam" id="PF26079"/>
    </source>
</evidence>
<dbReference type="RefSeq" id="WP_379278314.1">
    <property type="nucleotide sequence ID" value="NZ_JBHUGT010000045.1"/>
</dbReference>
<dbReference type="Proteomes" id="UP001597493">
    <property type="component" value="Unassembled WGS sequence"/>
</dbReference>
<keyword evidence="6" id="KW-1185">Reference proteome</keyword>
<evidence type="ECO:0000313" key="6">
    <source>
        <dbReference type="Proteomes" id="UP001597493"/>
    </source>
</evidence>
<dbReference type="InterPro" id="IPR058530">
    <property type="entry name" value="Baseplate_J-like_C"/>
</dbReference>
<dbReference type="PANTHER" id="PTHR37829">
    <property type="entry name" value="PHAGE-LIKE ELEMENT PBSX PROTEIN XKDT"/>
    <property type="match status" value="1"/>
</dbReference>
<organism evidence="5 6">
    <name type="scientific">Paenibacillus thailandensis</name>
    <dbReference type="NCBI Taxonomy" id="393250"/>
    <lineage>
        <taxon>Bacteria</taxon>
        <taxon>Bacillati</taxon>
        <taxon>Bacillota</taxon>
        <taxon>Bacilli</taxon>
        <taxon>Bacillales</taxon>
        <taxon>Paenibacillaceae</taxon>
        <taxon>Paenibacillus</taxon>
    </lineage>
</organism>
<evidence type="ECO:0000259" key="3">
    <source>
        <dbReference type="Pfam" id="PF26078"/>
    </source>
</evidence>
<feature type="domain" description="Baseplate J-like C-terminal" evidence="4">
    <location>
        <begin position="263"/>
        <end position="347"/>
    </location>
</feature>
<dbReference type="EMBL" id="JBHUMY010000038">
    <property type="protein sequence ID" value="MFD2663034.1"/>
    <property type="molecule type" value="Genomic_DNA"/>
</dbReference>
<accession>A0ABW5R2U8</accession>
<name>A0ABW5R2U8_9BACL</name>
<comment type="caution">
    <text evidence="5">The sequence shown here is derived from an EMBL/GenBank/DDBJ whole genome shotgun (WGS) entry which is preliminary data.</text>
</comment>
<feature type="domain" description="Baseplate protein J-like barrel" evidence="2">
    <location>
        <begin position="81"/>
        <end position="157"/>
    </location>
</feature>
<evidence type="ECO:0000256" key="1">
    <source>
        <dbReference type="ARBA" id="ARBA00038087"/>
    </source>
</evidence>